<protein>
    <submittedName>
        <fullName evidence="4">ABC transporter substrate-binding protein</fullName>
    </submittedName>
</protein>
<dbReference type="Gene3D" id="3.40.190.10">
    <property type="entry name" value="Periplasmic binding protein-like II"/>
    <property type="match status" value="2"/>
</dbReference>
<evidence type="ECO:0000256" key="3">
    <source>
        <dbReference type="SAM" id="SignalP"/>
    </source>
</evidence>
<reference evidence="4 5" key="1">
    <citation type="submission" date="2016-04" db="EMBL/GenBank/DDBJ databases">
        <title>Complete genome sequence and analysis of deep-sea sediment isolate, Amycolatopsis sp. WP1.</title>
        <authorList>
            <person name="Wang H."/>
            <person name="Chen S."/>
            <person name="Wu Q."/>
        </authorList>
    </citation>
    <scope>NUCLEOTIDE SEQUENCE [LARGE SCALE GENOMIC DNA]</scope>
    <source>
        <strain evidence="4 5">WP1</strain>
    </source>
</reference>
<feature type="signal peptide" evidence="3">
    <location>
        <begin position="1"/>
        <end position="23"/>
    </location>
</feature>
<dbReference type="KEGG" id="aab:A4R43_12070"/>
<evidence type="ECO:0000256" key="1">
    <source>
        <dbReference type="ARBA" id="ARBA00008520"/>
    </source>
</evidence>
<accession>A0A344L573</accession>
<dbReference type="EMBL" id="CP015163">
    <property type="protein sequence ID" value="AXB43197.1"/>
    <property type="molecule type" value="Genomic_DNA"/>
</dbReference>
<name>A0A344L573_9PSEU</name>
<dbReference type="Proteomes" id="UP000250434">
    <property type="component" value="Chromosome"/>
</dbReference>
<dbReference type="SUPFAM" id="SSF53850">
    <property type="entry name" value="Periplasmic binding protein-like II"/>
    <property type="match status" value="1"/>
</dbReference>
<dbReference type="InterPro" id="IPR006059">
    <property type="entry name" value="SBP"/>
</dbReference>
<organism evidence="4 5">
    <name type="scientific">Amycolatopsis albispora</name>
    <dbReference type="NCBI Taxonomy" id="1804986"/>
    <lineage>
        <taxon>Bacteria</taxon>
        <taxon>Bacillati</taxon>
        <taxon>Actinomycetota</taxon>
        <taxon>Actinomycetes</taxon>
        <taxon>Pseudonocardiales</taxon>
        <taxon>Pseudonocardiaceae</taxon>
        <taxon>Amycolatopsis</taxon>
    </lineage>
</organism>
<dbReference type="RefSeq" id="WP_113692440.1">
    <property type="nucleotide sequence ID" value="NZ_CP015163.1"/>
</dbReference>
<feature type="chain" id="PRO_5016997097" evidence="3">
    <location>
        <begin position="24"/>
        <end position="441"/>
    </location>
</feature>
<sequence length="441" mass="47769">MRRSLVALSGVLLLGLSACTAGATGAPVLTVLASWEGAEEQAFRAVLDEFETESGIEVDYRGTRSVSQVLRSDVQKGRPPDIAVLPNPGELARYVDSGDLRPLGTEVLGERPGPQWQPLQRLGTEADYAVVVKADLKSLIWYRRGSLPGAPPRTWAELAALSGDLSARGQAPWCLGMESQSTSGWPGTDWIEDILLRRSGPQVYQRWAAGELPWTSPEVRRAWEDWGQLVARPGAVRGGTHGALLLGFGDAAKPMFTTPPGCVLDHFASSRISGYQGYELPGRPKPGIAEFDFFPFPVVDGAAEPSAEPAGVSADLAGMFADTPEARELMRYLASERGQAVWPSREAGGTFSINPNLLDQGVYRDPLSERVARRLTSGPWCFDASDMMPATMSDAFHRAVLDYLGDPGDLERLLEVLERVRAGIPADERLNLPCGREENGK</sequence>
<dbReference type="Pfam" id="PF01547">
    <property type="entry name" value="SBP_bac_1"/>
    <property type="match status" value="1"/>
</dbReference>
<dbReference type="OrthoDB" id="8663148at2"/>
<dbReference type="PANTHER" id="PTHR43649:SF29">
    <property type="entry name" value="OSMOPROTECTIVE COMPOUNDS-BINDING PROTEIN GGTB"/>
    <property type="match status" value="1"/>
</dbReference>
<evidence type="ECO:0000256" key="2">
    <source>
        <dbReference type="ARBA" id="ARBA00022448"/>
    </source>
</evidence>
<keyword evidence="2" id="KW-0813">Transport</keyword>
<evidence type="ECO:0000313" key="5">
    <source>
        <dbReference type="Proteomes" id="UP000250434"/>
    </source>
</evidence>
<evidence type="ECO:0000313" key="4">
    <source>
        <dbReference type="EMBL" id="AXB43197.1"/>
    </source>
</evidence>
<dbReference type="AlphaFoldDB" id="A0A344L573"/>
<dbReference type="PROSITE" id="PS51257">
    <property type="entry name" value="PROKAR_LIPOPROTEIN"/>
    <property type="match status" value="1"/>
</dbReference>
<gene>
    <name evidence="4" type="ORF">A4R43_12070</name>
</gene>
<dbReference type="InterPro" id="IPR050490">
    <property type="entry name" value="Bact_solute-bd_prot1"/>
</dbReference>
<keyword evidence="3" id="KW-0732">Signal</keyword>
<comment type="similarity">
    <text evidence="1">Belongs to the bacterial solute-binding protein 1 family.</text>
</comment>
<keyword evidence="5" id="KW-1185">Reference proteome</keyword>
<dbReference type="PANTHER" id="PTHR43649">
    <property type="entry name" value="ARABINOSE-BINDING PROTEIN-RELATED"/>
    <property type="match status" value="1"/>
</dbReference>
<proteinExistence type="inferred from homology"/>